<feature type="domain" description="Prohead serine protease" evidence="4">
    <location>
        <begin position="13"/>
        <end position="163"/>
    </location>
</feature>
<dbReference type="InterPro" id="IPR006433">
    <property type="entry name" value="Prohead_protease"/>
</dbReference>
<accession>A0A069RGG9</accession>
<dbReference type="AlphaFoldDB" id="A0A069RGG9"/>
<dbReference type="RefSeq" id="WP_052635991.1">
    <property type="nucleotide sequence ID" value="NZ_FSRH01000008.1"/>
</dbReference>
<protein>
    <submittedName>
        <fullName evidence="5">Prohead protease</fullName>
    </submittedName>
</protein>
<dbReference type="Proteomes" id="UP000027946">
    <property type="component" value="Unassembled WGS sequence"/>
</dbReference>
<dbReference type="NCBIfam" id="TIGR01543">
    <property type="entry name" value="proheadase_HK97"/>
    <property type="match status" value="1"/>
</dbReference>
<evidence type="ECO:0000259" key="4">
    <source>
        <dbReference type="Pfam" id="PF04586"/>
    </source>
</evidence>
<name>A0A069RGG9_PEPLI</name>
<organism evidence="5 6">
    <name type="scientific">Peptoclostridium litorale DSM 5388</name>
    <dbReference type="NCBI Taxonomy" id="1121324"/>
    <lineage>
        <taxon>Bacteria</taxon>
        <taxon>Bacillati</taxon>
        <taxon>Bacillota</taxon>
        <taxon>Clostridia</taxon>
        <taxon>Peptostreptococcales</taxon>
        <taxon>Peptoclostridiaceae</taxon>
        <taxon>Peptoclostridium</taxon>
    </lineage>
</organism>
<sequence length="204" mass="23647">MNDKEKRGNHISAEVRAQEGEDGKRKIVGYAVKWNELSNPIFGLFREQFERGAFQKWLSDPNNKVIASWQHRLHEVLGRRPKTLEVYEDDIGLRYEIDPPSWADKYVETIERGDVDGSSFIFIPTVEEWDETQDMAIRTIKEAQLHEVSPVTYPAYSQSTSDVRGADGEFRSADKVFEKFKNSKEDYSADLAMKKKKLELLEKI</sequence>
<keyword evidence="2 5" id="KW-0645">Protease</keyword>
<dbReference type="Pfam" id="PF04586">
    <property type="entry name" value="Peptidase_S78"/>
    <property type="match status" value="1"/>
</dbReference>
<evidence type="ECO:0000256" key="3">
    <source>
        <dbReference type="ARBA" id="ARBA00022801"/>
    </source>
</evidence>
<evidence type="ECO:0000256" key="2">
    <source>
        <dbReference type="ARBA" id="ARBA00022670"/>
    </source>
</evidence>
<evidence type="ECO:0000313" key="6">
    <source>
        <dbReference type="Proteomes" id="UP000027946"/>
    </source>
</evidence>
<dbReference type="InterPro" id="IPR054613">
    <property type="entry name" value="Peptidase_S78_dom"/>
</dbReference>
<dbReference type="eggNOG" id="COG3740">
    <property type="taxonomic scope" value="Bacteria"/>
</dbReference>
<dbReference type="EMBL" id="JJMM01000008">
    <property type="protein sequence ID" value="KDR95908.1"/>
    <property type="molecule type" value="Genomic_DNA"/>
</dbReference>
<keyword evidence="1" id="KW-1188">Viral release from host cell</keyword>
<keyword evidence="3" id="KW-0378">Hydrolase</keyword>
<gene>
    <name evidence="5" type="ORF">CLIT_8c00770</name>
</gene>
<dbReference type="GO" id="GO:0008233">
    <property type="term" value="F:peptidase activity"/>
    <property type="evidence" value="ECO:0007669"/>
    <property type="project" value="UniProtKB-KW"/>
</dbReference>
<evidence type="ECO:0000256" key="1">
    <source>
        <dbReference type="ARBA" id="ARBA00022612"/>
    </source>
</evidence>
<evidence type="ECO:0000313" key="5">
    <source>
        <dbReference type="EMBL" id="KDR95908.1"/>
    </source>
</evidence>
<comment type="caution">
    <text evidence="5">The sequence shown here is derived from an EMBL/GenBank/DDBJ whole genome shotgun (WGS) entry which is preliminary data.</text>
</comment>
<proteinExistence type="predicted"/>
<keyword evidence="6" id="KW-1185">Reference proteome</keyword>
<dbReference type="STRING" id="1121324.CLIT_8c00770"/>
<dbReference type="OrthoDB" id="64791at2"/>
<reference evidence="5 6" key="1">
    <citation type="submission" date="2014-03" db="EMBL/GenBank/DDBJ databases">
        <title>Genome sequence of Clostridium litorale W6, DSM 5388.</title>
        <authorList>
            <person name="Poehlein A."/>
            <person name="Jagirdar A."/>
            <person name="Khonsari B."/>
            <person name="Chibani C.M."/>
            <person name="Gutierrez Gutierrez D.A."/>
            <person name="Davydova E."/>
            <person name="Alghaithi H.S."/>
            <person name="Nair K.P."/>
            <person name="Dhamotharan K."/>
            <person name="Chandran L."/>
            <person name="G W."/>
            <person name="Daniel R."/>
        </authorList>
    </citation>
    <scope>NUCLEOTIDE SEQUENCE [LARGE SCALE GENOMIC DNA]</scope>
    <source>
        <strain evidence="5 6">W6</strain>
    </source>
</reference>
<dbReference type="GO" id="GO:0006508">
    <property type="term" value="P:proteolysis"/>
    <property type="evidence" value="ECO:0007669"/>
    <property type="project" value="UniProtKB-KW"/>
</dbReference>